<feature type="transmembrane region" description="Helical" evidence="5">
    <location>
        <begin position="195"/>
        <end position="215"/>
    </location>
</feature>
<sequence length="464" mass="48446">MASTPRDTTTFTDALNAQKMKPVQWAIAATCMLVLVCDGIDLQLLGTVAPAVMESFAVSRTVFGIAMMAALIGFGLGGWGGGWLGDKLGRRWTLALSAVVFSLATVGASTSHGTEILSLGPLSAPLAVWEMAGWRLLGGLGFGAAYANALSMAGEWLPDRWRPIVVSTLAVGTPIGGTIVGWIGPDLVESRGWDGTFVVFGIATLIVLIPILLVLRDSPSFLLVRGKTEAAQQNARMVLDEDVTLLPDTHHTDTAEGPQIGVLHRSNLRLNVGIGIAFAAATLVAYGILSWGTTFLTAQDFTLDQAGNAVALAGISSMVGSVMVGEVMRRLGSKLVMAMLSAILVVWMLAIGYVMEGLPDVLDDGTRTMVTWLVGLSGFAFSASIAGFYVMMTAGYPSSCRSAGIGFGIFMSRIGAVSATGFGGWLLDLGAGSTWPFFGALAAASVLVAAAAFVVDRHVPPLKR</sequence>
<evidence type="ECO:0000256" key="4">
    <source>
        <dbReference type="ARBA" id="ARBA00023136"/>
    </source>
</evidence>
<reference evidence="7 8" key="1">
    <citation type="submission" date="2024-04" db="EMBL/GenBank/DDBJ databases">
        <title>Aurantiacibacter sp. DGU6 16S ribosomal RNA gene Genome sequencing and assembly.</title>
        <authorList>
            <person name="Park S."/>
        </authorList>
    </citation>
    <scope>NUCLEOTIDE SEQUENCE [LARGE SCALE GENOMIC DNA]</scope>
    <source>
        <strain evidence="7 8">DGU6</strain>
    </source>
</reference>
<dbReference type="Proteomes" id="UP001497045">
    <property type="component" value="Unassembled WGS sequence"/>
</dbReference>
<feature type="domain" description="Major facilitator superfamily (MFS) profile" evidence="6">
    <location>
        <begin position="27"/>
        <end position="460"/>
    </location>
</feature>
<feature type="transmembrane region" description="Helical" evidence="5">
    <location>
        <begin position="309"/>
        <end position="328"/>
    </location>
</feature>
<dbReference type="InterPro" id="IPR011701">
    <property type="entry name" value="MFS"/>
</dbReference>
<dbReference type="Pfam" id="PF07690">
    <property type="entry name" value="MFS_1"/>
    <property type="match status" value="1"/>
</dbReference>
<name>A0ABU9IB41_9SPHN</name>
<dbReference type="RefSeq" id="WP_341672168.1">
    <property type="nucleotide sequence ID" value="NZ_JBBYHV010000001.1"/>
</dbReference>
<feature type="transmembrane region" description="Helical" evidence="5">
    <location>
        <begin position="57"/>
        <end position="80"/>
    </location>
</feature>
<dbReference type="Gene3D" id="1.20.1250.20">
    <property type="entry name" value="MFS general substrate transporter like domains"/>
    <property type="match status" value="1"/>
</dbReference>
<accession>A0ABU9IB41</accession>
<evidence type="ECO:0000313" key="8">
    <source>
        <dbReference type="Proteomes" id="UP001497045"/>
    </source>
</evidence>
<feature type="transmembrane region" description="Helical" evidence="5">
    <location>
        <begin position="335"/>
        <end position="355"/>
    </location>
</feature>
<evidence type="ECO:0000256" key="1">
    <source>
        <dbReference type="ARBA" id="ARBA00004141"/>
    </source>
</evidence>
<keyword evidence="3 5" id="KW-1133">Transmembrane helix</keyword>
<comment type="subcellular location">
    <subcellularLocation>
        <location evidence="1">Membrane</location>
        <topology evidence="1">Multi-pass membrane protein</topology>
    </subcellularLocation>
</comment>
<organism evidence="7 8">
    <name type="scientific">Aurantiacibacter gilvus</name>
    <dbReference type="NCBI Taxonomy" id="3139141"/>
    <lineage>
        <taxon>Bacteria</taxon>
        <taxon>Pseudomonadati</taxon>
        <taxon>Pseudomonadota</taxon>
        <taxon>Alphaproteobacteria</taxon>
        <taxon>Sphingomonadales</taxon>
        <taxon>Erythrobacteraceae</taxon>
        <taxon>Aurantiacibacter</taxon>
    </lineage>
</organism>
<keyword evidence="4 5" id="KW-0472">Membrane</keyword>
<dbReference type="EMBL" id="JBBYHV010000001">
    <property type="protein sequence ID" value="MEL1249635.1"/>
    <property type="molecule type" value="Genomic_DNA"/>
</dbReference>
<feature type="transmembrane region" description="Helical" evidence="5">
    <location>
        <begin position="403"/>
        <end position="427"/>
    </location>
</feature>
<evidence type="ECO:0000256" key="5">
    <source>
        <dbReference type="SAM" id="Phobius"/>
    </source>
</evidence>
<feature type="transmembrane region" description="Helical" evidence="5">
    <location>
        <begin position="164"/>
        <end position="183"/>
    </location>
</feature>
<dbReference type="PANTHER" id="PTHR23508">
    <property type="entry name" value="CARBOXYLIC ACID TRANSPORTER PROTEIN HOMOLOG"/>
    <property type="match status" value="1"/>
</dbReference>
<feature type="transmembrane region" description="Helical" evidence="5">
    <location>
        <begin position="25"/>
        <end position="45"/>
    </location>
</feature>
<evidence type="ECO:0000256" key="2">
    <source>
        <dbReference type="ARBA" id="ARBA00022692"/>
    </source>
</evidence>
<comment type="caution">
    <text evidence="7">The sequence shown here is derived from an EMBL/GenBank/DDBJ whole genome shotgun (WGS) entry which is preliminary data.</text>
</comment>
<dbReference type="InterPro" id="IPR036259">
    <property type="entry name" value="MFS_trans_sf"/>
</dbReference>
<feature type="transmembrane region" description="Helical" evidence="5">
    <location>
        <begin position="433"/>
        <end position="455"/>
    </location>
</feature>
<dbReference type="PANTHER" id="PTHR23508:SF10">
    <property type="entry name" value="CARBOXYLIC ACID TRANSPORTER PROTEIN HOMOLOG"/>
    <property type="match status" value="1"/>
</dbReference>
<keyword evidence="2 5" id="KW-0812">Transmembrane</keyword>
<dbReference type="PROSITE" id="PS50850">
    <property type="entry name" value="MFS"/>
    <property type="match status" value="1"/>
</dbReference>
<dbReference type="SUPFAM" id="SSF103473">
    <property type="entry name" value="MFS general substrate transporter"/>
    <property type="match status" value="1"/>
</dbReference>
<keyword evidence="8" id="KW-1185">Reference proteome</keyword>
<feature type="transmembrane region" description="Helical" evidence="5">
    <location>
        <begin position="270"/>
        <end position="289"/>
    </location>
</feature>
<evidence type="ECO:0000259" key="6">
    <source>
        <dbReference type="PROSITE" id="PS50850"/>
    </source>
</evidence>
<proteinExistence type="predicted"/>
<gene>
    <name evidence="7" type="ORF">AAEO60_03010</name>
</gene>
<dbReference type="InterPro" id="IPR020846">
    <property type="entry name" value="MFS_dom"/>
</dbReference>
<evidence type="ECO:0000313" key="7">
    <source>
        <dbReference type="EMBL" id="MEL1249635.1"/>
    </source>
</evidence>
<feature type="transmembrane region" description="Helical" evidence="5">
    <location>
        <begin position="92"/>
        <end position="112"/>
    </location>
</feature>
<protein>
    <submittedName>
        <fullName evidence="7">MFS transporter</fullName>
    </submittedName>
</protein>
<feature type="transmembrane region" description="Helical" evidence="5">
    <location>
        <begin position="132"/>
        <end position="152"/>
    </location>
</feature>
<evidence type="ECO:0000256" key="3">
    <source>
        <dbReference type="ARBA" id="ARBA00022989"/>
    </source>
</evidence>
<feature type="transmembrane region" description="Helical" evidence="5">
    <location>
        <begin position="370"/>
        <end position="391"/>
    </location>
</feature>